<dbReference type="InParanoid" id="C7QJ40"/>
<dbReference type="InterPro" id="IPR000157">
    <property type="entry name" value="TIR_dom"/>
</dbReference>
<protein>
    <submittedName>
        <fullName evidence="2">TIR protein</fullName>
    </submittedName>
</protein>
<dbReference type="InterPro" id="IPR027417">
    <property type="entry name" value="P-loop_NTPase"/>
</dbReference>
<dbReference type="eggNOG" id="COG0457">
    <property type="taxonomic scope" value="Bacteria"/>
</dbReference>
<organism evidence="2 3">
    <name type="scientific">Catenulispora acidiphila (strain DSM 44928 / JCM 14897 / NBRC 102108 / NRRL B-24433 / ID139908)</name>
    <dbReference type="NCBI Taxonomy" id="479433"/>
    <lineage>
        <taxon>Bacteria</taxon>
        <taxon>Bacillati</taxon>
        <taxon>Actinomycetota</taxon>
        <taxon>Actinomycetes</taxon>
        <taxon>Catenulisporales</taxon>
        <taxon>Catenulisporaceae</taxon>
        <taxon>Catenulispora</taxon>
    </lineage>
</organism>
<dbReference type="AlphaFoldDB" id="C7QJ40"/>
<dbReference type="InterPro" id="IPR035897">
    <property type="entry name" value="Toll_tir_struct_dom_sf"/>
</dbReference>
<dbReference type="PANTHER" id="PTHR46082:SF6">
    <property type="entry name" value="AAA+ ATPASE DOMAIN-CONTAINING PROTEIN-RELATED"/>
    <property type="match status" value="1"/>
</dbReference>
<gene>
    <name evidence="2" type="ordered locus">Caci_0229</name>
</gene>
<dbReference type="Gene3D" id="1.25.40.10">
    <property type="entry name" value="Tetratricopeptide repeat domain"/>
    <property type="match status" value="2"/>
</dbReference>
<dbReference type="EMBL" id="CP001700">
    <property type="protein sequence ID" value="ACU69182.1"/>
    <property type="molecule type" value="Genomic_DNA"/>
</dbReference>
<dbReference type="Pfam" id="PF13676">
    <property type="entry name" value="TIR_2"/>
    <property type="match status" value="1"/>
</dbReference>
<evidence type="ECO:0000313" key="2">
    <source>
        <dbReference type="EMBL" id="ACU69182.1"/>
    </source>
</evidence>
<name>C7QJ40_CATAD</name>
<evidence type="ECO:0000259" key="1">
    <source>
        <dbReference type="PROSITE" id="PS50104"/>
    </source>
</evidence>
<evidence type="ECO:0000313" key="3">
    <source>
        <dbReference type="Proteomes" id="UP000000851"/>
    </source>
</evidence>
<dbReference type="SUPFAM" id="SSF52540">
    <property type="entry name" value="P-loop containing nucleoside triphosphate hydrolases"/>
    <property type="match status" value="1"/>
</dbReference>
<feature type="domain" description="TIR" evidence="1">
    <location>
        <begin position="13"/>
        <end position="145"/>
    </location>
</feature>
<dbReference type="SUPFAM" id="SSF48452">
    <property type="entry name" value="TPR-like"/>
    <property type="match status" value="2"/>
</dbReference>
<dbReference type="PROSITE" id="PS50104">
    <property type="entry name" value="TIR"/>
    <property type="match status" value="1"/>
</dbReference>
<dbReference type="InterPro" id="IPR011990">
    <property type="entry name" value="TPR-like_helical_dom_sf"/>
</dbReference>
<accession>C7QJ40</accession>
<dbReference type="STRING" id="479433.Caci_0229"/>
<dbReference type="InterPro" id="IPR053137">
    <property type="entry name" value="NLR-like"/>
</dbReference>
<dbReference type="Proteomes" id="UP000000851">
    <property type="component" value="Chromosome"/>
</dbReference>
<dbReference type="GO" id="GO:0007165">
    <property type="term" value="P:signal transduction"/>
    <property type="evidence" value="ECO:0007669"/>
    <property type="project" value="InterPro"/>
</dbReference>
<dbReference type="SUPFAM" id="SSF52200">
    <property type="entry name" value="Toll/Interleukin receptor TIR domain"/>
    <property type="match status" value="1"/>
</dbReference>
<dbReference type="KEGG" id="cai:Caci_0229"/>
<proteinExistence type="predicted"/>
<keyword evidence="3" id="KW-1185">Reference proteome</keyword>
<dbReference type="SMART" id="SM00255">
    <property type="entry name" value="TIR"/>
    <property type="match status" value="1"/>
</dbReference>
<dbReference type="Gene3D" id="3.40.50.300">
    <property type="entry name" value="P-loop containing nucleotide triphosphate hydrolases"/>
    <property type="match status" value="1"/>
</dbReference>
<dbReference type="PANTHER" id="PTHR46082">
    <property type="entry name" value="ATP/GTP-BINDING PROTEIN-RELATED"/>
    <property type="match status" value="1"/>
</dbReference>
<dbReference type="OrthoDB" id="3884841at2"/>
<dbReference type="HOGENOM" id="CLU_331172_0_0_11"/>
<reference evidence="2 3" key="1">
    <citation type="journal article" date="2009" name="Stand. Genomic Sci.">
        <title>Complete genome sequence of Catenulispora acidiphila type strain (ID 139908).</title>
        <authorList>
            <person name="Copeland A."/>
            <person name="Lapidus A."/>
            <person name="Glavina Del Rio T."/>
            <person name="Nolan M."/>
            <person name="Lucas S."/>
            <person name="Chen F."/>
            <person name="Tice H."/>
            <person name="Cheng J.F."/>
            <person name="Bruce D."/>
            <person name="Goodwin L."/>
            <person name="Pitluck S."/>
            <person name="Mikhailova N."/>
            <person name="Pati A."/>
            <person name="Ivanova N."/>
            <person name="Mavromatis K."/>
            <person name="Chen A."/>
            <person name="Palaniappan K."/>
            <person name="Chain P."/>
            <person name="Land M."/>
            <person name="Hauser L."/>
            <person name="Chang Y.J."/>
            <person name="Jeffries C.D."/>
            <person name="Chertkov O."/>
            <person name="Brettin T."/>
            <person name="Detter J.C."/>
            <person name="Han C."/>
            <person name="Ali Z."/>
            <person name="Tindall B.J."/>
            <person name="Goker M."/>
            <person name="Bristow J."/>
            <person name="Eisen J.A."/>
            <person name="Markowitz V."/>
            <person name="Hugenholtz P."/>
            <person name="Kyrpides N.C."/>
            <person name="Klenk H.P."/>
        </authorList>
    </citation>
    <scope>NUCLEOTIDE SEQUENCE [LARGE SCALE GENOMIC DNA]</scope>
    <source>
        <strain evidence="3">DSM 44928 / JCM 14897 / NBRC 102108 / NRRL B-24433 / ID139908</strain>
    </source>
</reference>
<dbReference type="Pfam" id="PF13374">
    <property type="entry name" value="TPR_10"/>
    <property type="match status" value="1"/>
</dbReference>
<dbReference type="RefSeq" id="WP_012784477.1">
    <property type="nucleotide sequence ID" value="NC_013131.1"/>
</dbReference>
<dbReference type="Pfam" id="PF13424">
    <property type="entry name" value="TPR_12"/>
    <property type="match status" value="1"/>
</dbReference>
<sequence length="965" mass="104690">MTAPVRDGGENEAVYDVFFSYSWKNLAEALILVAALEARRLQVFRDETGMRDFDDIGTEVFAALAGSRSFVALYTPQFPESAYCRLELAHAMTAAYRLDGDVRRILPVVRELPYEAVRPRALQDKRLPARSTGPDALAAVVAERLEEIDDRPFGIASEPGPPNWYPFPTVAEPAFHGRATELWDLHDALAGRDDAAQPGQRLARIVGMGGQGKTMLAEQYARWFAADHPGGVFVLRGFGSHRNANSSPALLRTALEQQLARIAEELPGVPAEVEGRSADRSARSVIRDHLERADQDYLWIVDDLPDHVGPIGVREFLAPTARGRTLVTSRHAHRGFVGETVELGPLGESAAVRILLGGAGARADRATIASARRLAADLGHHAMAVALVARTLDNNGTAELDQVRTELADPDRDALEWAAAREHEIATDHQGSVAAAMMRSLARLSSAAYEVLLLASILAAAPVPAAMFDSVLGDSRRLDSTRPGMTVDDALRECAALALATVTVGTFGTLWSVHSLVSRAVRFRDRFGSGDREQLRARSVEALGEILERGRDGIVDYLPHVRAVAGGATDVAQQSLLNEAGRVQVGLGDERAALAMFERLYQACRESLGEDDFATQAGLVGLGVAYGLLGQHELALDFKTRAYEVLARVEGADEEATLTALNNVAVTFGELGDYAKARVLHRQIYATHLKRRGPSHPATLASLNAYATARELDGHESLALRLRTRVVAASRRYLRPDDPQLADAISSLAVSHYRAGNSAAARALFQEAYDVRRAIYGPSHPDALSALEFAAVCADPEARTAELRAVYRKRVTHADPGSPAARRTLRNLIINLRSVHVSTANPPSDSVNRVFSEPVQEPPGDWTEVAVRLDDETTDERVEDFELASYLHGALVAEFGTDHPETLFAETCLGHATVCLGQLDSQIDDGLNVLRDAAEGMRVVLGCPEADLAVVDRLIDWAERLAFDD</sequence>
<dbReference type="Gene3D" id="3.40.50.10140">
    <property type="entry name" value="Toll/interleukin-1 receptor homology (TIR) domain"/>
    <property type="match status" value="1"/>
</dbReference>